<feature type="compositionally biased region" description="Basic residues" evidence="1">
    <location>
        <begin position="20"/>
        <end position="45"/>
    </location>
</feature>
<dbReference type="EMBL" id="CAXDID020000254">
    <property type="protein sequence ID" value="CAL6065200.1"/>
    <property type="molecule type" value="Genomic_DNA"/>
</dbReference>
<evidence type="ECO:0000256" key="1">
    <source>
        <dbReference type="SAM" id="MobiDB-lite"/>
    </source>
</evidence>
<reference evidence="2" key="1">
    <citation type="submission" date="2023-06" db="EMBL/GenBank/DDBJ databases">
        <authorList>
            <person name="Kurt Z."/>
        </authorList>
    </citation>
    <scope>NUCLEOTIDE SEQUENCE</scope>
</reference>
<keyword evidence="4" id="KW-1185">Reference proteome</keyword>
<evidence type="ECO:0000313" key="2">
    <source>
        <dbReference type="EMBL" id="CAI9936408.1"/>
    </source>
</evidence>
<sequence length="179" mass="20515">MILLTILRLKKKLCANPAPKKGRHAAIKSPSPRRKYTPKSRKQRSSRSTVSSLILRLKTCVSQYSPASRKFTTSKNKQKRSDSSSKTTTKQSDNFQTKLKSKNLNNQTAKTNSKYESKQLSNYIDLGDLDLDFPSIIFFLNERIHKLQVMIQNMFNIIQIILTKQQTISQELCVHIKVG</sequence>
<evidence type="ECO:0000313" key="4">
    <source>
        <dbReference type="Proteomes" id="UP001642409"/>
    </source>
</evidence>
<feature type="region of interest" description="Disordered" evidence="1">
    <location>
        <begin position="15"/>
        <end position="51"/>
    </location>
</feature>
<accession>A0AA86PFI1</accession>
<proteinExistence type="predicted"/>
<protein>
    <submittedName>
        <fullName evidence="3">Hypothetical_protein</fullName>
    </submittedName>
</protein>
<feature type="compositionally biased region" description="Low complexity" evidence="1">
    <location>
        <begin position="84"/>
        <end position="93"/>
    </location>
</feature>
<comment type="caution">
    <text evidence="2">The sequence shown here is derived from an EMBL/GenBank/DDBJ whole genome shotgun (WGS) entry which is preliminary data.</text>
</comment>
<organism evidence="2">
    <name type="scientific">Hexamita inflata</name>
    <dbReference type="NCBI Taxonomy" id="28002"/>
    <lineage>
        <taxon>Eukaryota</taxon>
        <taxon>Metamonada</taxon>
        <taxon>Diplomonadida</taxon>
        <taxon>Hexamitidae</taxon>
        <taxon>Hexamitinae</taxon>
        <taxon>Hexamita</taxon>
    </lineage>
</organism>
<reference evidence="3 4" key="2">
    <citation type="submission" date="2024-07" db="EMBL/GenBank/DDBJ databases">
        <authorList>
            <person name="Akdeniz Z."/>
        </authorList>
    </citation>
    <scope>NUCLEOTIDE SEQUENCE [LARGE SCALE GENOMIC DNA]</scope>
</reference>
<dbReference type="Proteomes" id="UP001642409">
    <property type="component" value="Unassembled WGS sequence"/>
</dbReference>
<feature type="region of interest" description="Disordered" evidence="1">
    <location>
        <begin position="68"/>
        <end position="96"/>
    </location>
</feature>
<evidence type="ECO:0000313" key="3">
    <source>
        <dbReference type="EMBL" id="CAL6065200.1"/>
    </source>
</evidence>
<gene>
    <name evidence="2" type="ORF">HINF_LOCUS24053</name>
    <name evidence="3" type="ORF">HINF_LOCUS51726</name>
</gene>
<dbReference type="AlphaFoldDB" id="A0AA86PFI1"/>
<dbReference type="EMBL" id="CATOUU010000636">
    <property type="protein sequence ID" value="CAI9936408.1"/>
    <property type="molecule type" value="Genomic_DNA"/>
</dbReference>
<name>A0AA86PFI1_9EUKA</name>